<evidence type="ECO:0000313" key="7">
    <source>
        <dbReference type="EMBL" id="KAJ7301420.1"/>
    </source>
</evidence>
<dbReference type="SUPFAM" id="SSF51905">
    <property type="entry name" value="FAD/NAD(P)-binding domain"/>
    <property type="match status" value="1"/>
</dbReference>
<dbReference type="InterPro" id="IPR036188">
    <property type="entry name" value="FAD/NAD-bd_sf"/>
</dbReference>
<comment type="catalytic activity">
    <reaction evidence="5">
        <text>melleolide F + FADH2 + chloride + O2 = 6'-chloromelleolide F + FAD + 2 H2O + H(+)</text>
        <dbReference type="Rhea" id="RHEA:67160"/>
        <dbReference type="ChEBI" id="CHEBI:15377"/>
        <dbReference type="ChEBI" id="CHEBI:15378"/>
        <dbReference type="ChEBI" id="CHEBI:15379"/>
        <dbReference type="ChEBI" id="CHEBI:17996"/>
        <dbReference type="ChEBI" id="CHEBI:57692"/>
        <dbReference type="ChEBI" id="CHEBI:58307"/>
        <dbReference type="ChEBI" id="CHEBI:167712"/>
        <dbReference type="ChEBI" id="CHEBI:167713"/>
    </reaction>
    <physiologicalReaction direction="left-to-right" evidence="5">
        <dbReference type="Rhea" id="RHEA:67161"/>
    </physiologicalReaction>
</comment>
<sequence length="556" mass="62009">MTRRISLISDLDSMYRILKSNERSTCSKNFCFFSSPMVPSNKTCILVIGGGPAGSYAATTLAREGLEVVLLEATKFPRYHVGEGMLPSMRHYLKYIDCEEIFDKHGFMHKPGACFKLREDLRESFTDFNALGPNFTTWNVIRSEADELLLNHAAAQGVHVYQETRVDSISFTGDPANSRPVEAAWTNKSGNSGSIEFDWLIDASGRSGIMSTKYLKNREFREHLRNVAVWGYWRNVTIYQEGTARSNAPWFEAMTDGLGWAWLIPLHDGTTSIGVVMHQDISSKKKKEYPGGPPSLKDHYLHELSRLPGVLKLIGEKGCLVEGSVRGSTDYSYSAPRYSGDHFRIIGDAANFVDPFFSSGVHIAMTGALAAAITICASMKGQAEEIDAQHWHNAKVGISHTRFLFVVLGAYRQMRQQEQPVLHDVNEDNFDAAFSLFRPVIAGISDASEKLNDEQIGKVMDFCANIFDPSVGVDNLIAVRKRYNPAYSSLTGPILSVEDVEKIAPGDPEAHKVFLKMNSLKVIREEADYSVLEKEGMYGYVANTVRGQLGFCRYEK</sequence>
<evidence type="ECO:0000256" key="4">
    <source>
        <dbReference type="ARBA" id="ARBA00023002"/>
    </source>
</evidence>
<dbReference type="GO" id="GO:0140907">
    <property type="term" value="F:flavin-dependent halogenase activity"/>
    <property type="evidence" value="ECO:0007669"/>
    <property type="project" value="UniProtKB-ARBA"/>
</dbReference>
<dbReference type="InterPro" id="IPR050816">
    <property type="entry name" value="Flavin-dep_Halogenase_NPB"/>
</dbReference>
<dbReference type="EMBL" id="JARIHO010000135">
    <property type="protein sequence ID" value="KAJ7301420.1"/>
    <property type="molecule type" value="Genomic_DNA"/>
</dbReference>
<evidence type="ECO:0000256" key="5">
    <source>
        <dbReference type="ARBA" id="ARBA00049364"/>
    </source>
</evidence>
<evidence type="ECO:0000256" key="2">
    <source>
        <dbReference type="ARBA" id="ARBA00022630"/>
    </source>
</evidence>
<dbReference type="AlphaFoldDB" id="A0AAD6YXX1"/>
<gene>
    <name evidence="7" type="ORF">DFH08DRAFT_1090214</name>
</gene>
<reference evidence="7" key="1">
    <citation type="submission" date="2023-03" db="EMBL/GenBank/DDBJ databases">
        <title>Massive genome expansion in bonnet fungi (Mycena s.s.) driven by repeated elements and novel gene families across ecological guilds.</title>
        <authorList>
            <consortium name="Lawrence Berkeley National Laboratory"/>
            <person name="Harder C.B."/>
            <person name="Miyauchi S."/>
            <person name="Viragh M."/>
            <person name="Kuo A."/>
            <person name="Thoen E."/>
            <person name="Andreopoulos B."/>
            <person name="Lu D."/>
            <person name="Skrede I."/>
            <person name="Drula E."/>
            <person name="Henrissat B."/>
            <person name="Morin E."/>
            <person name="Kohler A."/>
            <person name="Barry K."/>
            <person name="LaButti K."/>
            <person name="Morin E."/>
            <person name="Salamov A."/>
            <person name="Lipzen A."/>
            <person name="Mereny Z."/>
            <person name="Hegedus B."/>
            <person name="Baldrian P."/>
            <person name="Stursova M."/>
            <person name="Weitz H."/>
            <person name="Taylor A."/>
            <person name="Grigoriev I.V."/>
            <person name="Nagy L.G."/>
            <person name="Martin F."/>
            <person name="Kauserud H."/>
        </authorList>
    </citation>
    <scope>NUCLEOTIDE SEQUENCE</scope>
    <source>
        <strain evidence="7">CBHHK002</strain>
    </source>
</reference>
<comment type="caution">
    <text evidence="7">The sequence shown here is derived from an EMBL/GenBank/DDBJ whole genome shotgun (WGS) entry which is preliminary data.</text>
</comment>
<dbReference type="GO" id="GO:0071949">
    <property type="term" value="F:FAD binding"/>
    <property type="evidence" value="ECO:0007669"/>
    <property type="project" value="InterPro"/>
</dbReference>
<dbReference type="Proteomes" id="UP001218218">
    <property type="component" value="Unassembled WGS sequence"/>
</dbReference>
<accession>A0AAD6YXX1</accession>
<dbReference type="PANTHER" id="PTHR43747:SF5">
    <property type="entry name" value="FAD-BINDING DOMAIN-CONTAINING PROTEIN"/>
    <property type="match status" value="1"/>
</dbReference>
<dbReference type="Gene3D" id="3.50.50.60">
    <property type="entry name" value="FAD/NAD(P)-binding domain"/>
    <property type="match status" value="1"/>
</dbReference>
<dbReference type="PANTHER" id="PTHR43747">
    <property type="entry name" value="FAD-BINDING PROTEIN"/>
    <property type="match status" value="1"/>
</dbReference>
<dbReference type="GO" id="GO:0044550">
    <property type="term" value="P:secondary metabolite biosynthetic process"/>
    <property type="evidence" value="ECO:0007669"/>
    <property type="project" value="UniProtKB-ARBA"/>
</dbReference>
<feature type="domain" description="FAD-binding" evidence="6">
    <location>
        <begin position="43"/>
        <end position="385"/>
    </location>
</feature>
<evidence type="ECO:0000313" key="8">
    <source>
        <dbReference type="Proteomes" id="UP001218218"/>
    </source>
</evidence>
<keyword evidence="4" id="KW-0560">Oxidoreductase</keyword>
<protein>
    <submittedName>
        <fullName evidence="7">FAD/NAD-binding domain-containing protein</fullName>
    </submittedName>
</protein>
<name>A0AAD6YXX1_9AGAR</name>
<dbReference type="InterPro" id="IPR002938">
    <property type="entry name" value="FAD-bd"/>
</dbReference>
<dbReference type="Pfam" id="PF01494">
    <property type="entry name" value="FAD_binding_3"/>
    <property type="match status" value="1"/>
</dbReference>
<keyword evidence="8" id="KW-1185">Reference proteome</keyword>
<dbReference type="PRINTS" id="PR00420">
    <property type="entry name" value="RNGMNOXGNASE"/>
</dbReference>
<comment type="similarity">
    <text evidence="1">Belongs to the flavin-dependent halogenase family.</text>
</comment>
<organism evidence="7 8">
    <name type="scientific">Mycena albidolilacea</name>
    <dbReference type="NCBI Taxonomy" id="1033008"/>
    <lineage>
        <taxon>Eukaryota</taxon>
        <taxon>Fungi</taxon>
        <taxon>Dikarya</taxon>
        <taxon>Basidiomycota</taxon>
        <taxon>Agaricomycotina</taxon>
        <taxon>Agaricomycetes</taxon>
        <taxon>Agaricomycetidae</taxon>
        <taxon>Agaricales</taxon>
        <taxon>Marasmiineae</taxon>
        <taxon>Mycenaceae</taxon>
        <taxon>Mycena</taxon>
    </lineage>
</organism>
<keyword evidence="2" id="KW-0285">Flavoprotein</keyword>
<evidence type="ECO:0000256" key="3">
    <source>
        <dbReference type="ARBA" id="ARBA00022827"/>
    </source>
</evidence>
<proteinExistence type="inferred from homology"/>
<keyword evidence="3" id="KW-0274">FAD</keyword>
<evidence type="ECO:0000256" key="1">
    <source>
        <dbReference type="ARBA" id="ARBA00005706"/>
    </source>
</evidence>
<evidence type="ECO:0000259" key="6">
    <source>
        <dbReference type="Pfam" id="PF01494"/>
    </source>
</evidence>